<protein>
    <submittedName>
        <fullName evidence="2">RES family NAD+ phosphorylase</fullName>
    </submittedName>
</protein>
<name>A0ABV7BBN9_9GAMM</name>
<dbReference type="EMBL" id="JBHRSQ010000040">
    <property type="protein sequence ID" value="MFC2993624.1"/>
    <property type="molecule type" value="Genomic_DNA"/>
</dbReference>
<dbReference type="Pfam" id="PF08808">
    <property type="entry name" value="RES"/>
    <property type="match status" value="1"/>
</dbReference>
<sequence>MIAVQLPTTTVYRVHHPRWAHTPSSGAGAASNGGRLNRPGISALYLSLEEATALSEYRQVSRLLPPGTIVSYEVSLASVVDATDGNRNTEEWDDIWQALHCDWRNLWFQQRVEPPSWLLGDLAMEAGAAGILFSSSAEPGGTNLVLFTEALGPDDALRVYDPDGRLPKDGFSWA</sequence>
<gene>
    <name evidence="2" type="ORF">ACFODV_16515</name>
</gene>
<evidence type="ECO:0000313" key="2">
    <source>
        <dbReference type="EMBL" id="MFC2993624.1"/>
    </source>
</evidence>
<dbReference type="Proteomes" id="UP001595386">
    <property type="component" value="Unassembled WGS sequence"/>
</dbReference>
<dbReference type="InterPro" id="IPR014914">
    <property type="entry name" value="RES_dom"/>
</dbReference>
<accession>A0ABV7BBN9</accession>
<keyword evidence="3" id="KW-1185">Reference proteome</keyword>
<dbReference type="RefSeq" id="WP_379761410.1">
    <property type="nucleotide sequence ID" value="NZ_JBHRSQ010000040.1"/>
</dbReference>
<evidence type="ECO:0000313" key="3">
    <source>
        <dbReference type="Proteomes" id="UP001595386"/>
    </source>
</evidence>
<reference evidence="3" key="1">
    <citation type="journal article" date="2019" name="Int. J. Syst. Evol. Microbiol.">
        <title>The Global Catalogue of Microorganisms (GCM) 10K type strain sequencing project: providing services to taxonomists for standard genome sequencing and annotation.</title>
        <authorList>
            <consortium name="The Broad Institute Genomics Platform"/>
            <consortium name="The Broad Institute Genome Sequencing Center for Infectious Disease"/>
            <person name="Wu L."/>
            <person name="Ma J."/>
        </authorList>
    </citation>
    <scope>NUCLEOTIDE SEQUENCE [LARGE SCALE GENOMIC DNA]</scope>
    <source>
        <strain evidence="3">KCTC 52660</strain>
    </source>
</reference>
<feature type="domain" description="RES" evidence="1">
    <location>
        <begin position="23"/>
        <end position="160"/>
    </location>
</feature>
<evidence type="ECO:0000259" key="1">
    <source>
        <dbReference type="SMART" id="SM00953"/>
    </source>
</evidence>
<comment type="caution">
    <text evidence="2">The sequence shown here is derived from an EMBL/GenBank/DDBJ whole genome shotgun (WGS) entry which is preliminary data.</text>
</comment>
<dbReference type="SMART" id="SM00953">
    <property type="entry name" value="RES"/>
    <property type="match status" value="1"/>
</dbReference>
<organism evidence="2 3">
    <name type="scientific">Halomonas tibetensis</name>
    <dbReference type="NCBI Taxonomy" id="2259590"/>
    <lineage>
        <taxon>Bacteria</taxon>
        <taxon>Pseudomonadati</taxon>
        <taxon>Pseudomonadota</taxon>
        <taxon>Gammaproteobacteria</taxon>
        <taxon>Oceanospirillales</taxon>
        <taxon>Halomonadaceae</taxon>
        <taxon>Halomonas</taxon>
    </lineage>
</organism>
<proteinExistence type="predicted"/>